<dbReference type="PROSITE" id="PS51257">
    <property type="entry name" value="PROKAR_LIPOPROTEIN"/>
    <property type="match status" value="1"/>
</dbReference>
<evidence type="ECO:0000313" key="2">
    <source>
        <dbReference type="Proteomes" id="UP000250831"/>
    </source>
</evidence>
<accession>A0A363NPV0</accession>
<name>A0A363NPV0_9SPHI</name>
<dbReference type="EMBL" id="QCXX01000005">
    <property type="protein sequence ID" value="PUV22822.1"/>
    <property type="molecule type" value="Genomic_DNA"/>
</dbReference>
<dbReference type="Proteomes" id="UP000250831">
    <property type="component" value="Unassembled WGS sequence"/>
</dbReference>
<reference evidence="1 2" key="1">
    <citation type="submission" date="2018-04" db="EMBL/GenBank/DDBJ databases">
        <title>Sphingobacterium sp. M46 Genome.</title>
        <authorList>
            <person name="Cheng J."/>
            <person name="Li Y."/>
        </authorList>
    </citation>
    <scope>NUCLEOTIDE SEQUENCE [LARGE SCALE GENOMIC DNA]</scope>
    <source>
        <strain evidence="1 2">M46</strain>
    </source>
</reference>
<keyword evidence="2" id="KW-1185">Reference proteome</keyword>
<dbReference type="Gene3D" id="2.30.180.10">
    <property type="entry name" value="FAS1 domain"/>
    <property type="match status" value="1"/>
</dbReference>
<dbReference type="AlphaFoldDB" id="A0A363NPV0"/>
<sequence length="224" mass="25228">MMKNKHIFLGLSLIVLLLSMASCKKGNTYYEDFQVKYTEFDGTSLEFLESQGNAYDSLLLVLDRVPSVRAKLKDANAKTTFFAMTNSSFTNALDAMNGVRKAGNRSPLYLEDIPQLILDSLTYHYAFDGEYDTPYLQDFVEGKVIKAIDDYNMTLKYKVTSASGIIGGGQQQIILSDMNRSIFQRYWQESATSVVNIRTHNGMLHVLAPSHNFGFSKLAKLLNK</sequence>
<evidence type="ECO:0008006" key="3">
    <source>
        <dbReference type="Google" id="ProtNLM"/>
    </source>
</evidence>
<proteinExistence type="predicted"/>
<dbReference type="InterPro" id="IPR036378">
    <property type="entry name" value="FAS1_dom_sf"/>
</dbReference>
<comment type="caution">
    <text evidence="1">The sequence shown here is derived from an EMBL/GenBank/DDBJ whole genome shotgun (WGS) entry which is preliminary data.</text>
</comment>
<evidence type="ECO:0000313" key="1">
    <source>
        <dbReference type="EMBL" id="PUV22822.1"/>
    </source>
</evidence>
<organism evidence="1 2">
    <name type="scientific">Sphingobacterium athyrii</name>
    <dbReference type="NCBI Taxonomy" id="2152717"/>
    <lineage>
        <taxon>Bacteria</taxon>
        <taxon>Pseudomonadati</taxon>
        <taxon>Bacteroidota</taxon>
        <taxon>Sphingobacteriia</taxon>
        <taxon>Sphingobacteriales</taxon>
        <taxon>Sphingobacteriaceae</taxon>
        <taxon>Sphingobacterium</taxon>
    </lineage>
</organism>
<protein>
    <recommendedName>
        <fullName evidence="3">FAS1 domain-containing protein</fullName>
    </recommendedName>
</protein>
<dbReference type="OrthoDB" id="654858at2"/>
<gene>
    <name evidence="1" type="ORF">DCO56_18025</name>
</gene>